<sequence length="72" mass="8022">MGYAVTRNIDVFPQSFAFSLAPTALQHAVTKTTIELVLNGEALVVRKRPNLECTSREPPHQSEILSEAYVKH</sequence>
<name>G3AA04_9RALS</name>
<accession>G3AA04</accession>
<reference evidence="1" key="1">
    <citation type="journal article" date="2011" name="PLoS ONE">
        <title>Ralstonia syzygii, the Blood Disease Bacterium and some Asian R. solanacearum strains form a single genomic species despite divergent lifestyles.</title>
        <authorList>
            <person name="Remenant B."/>
            <person name="de Cambiaire J.C."/>
            <person name="Cellier G."/>
            <person name="Jacobs J.M."/>
            <person name="Mangenot S."/>
            <person name="Barbe V."/>
            <person name="Lajus A."/>
            <person name="Vallenet D."/>
            <person name="Medigue C."/>
            <person name="Fegan M."/>
            <person name="Allen C."/>
            <person name="Prior P."/>
        </authorList>
    </citation>
    <scope>NUCLEOTIDE SEQUENCE</scope>
    <source>
        <strain evidence="1">R24</strain>
    </source>
</reference>
<gene>
    <name evidence="1" type="ORF">RALSY_mp10679</name>
</gene>
<organism evidence="1">
    <name type="scientific">Ralstonia syzygii R24</name>
    <dbReference type="NCBI Taxonomy" id="907261"/>
    <lineage>
        <taxon>Bacteria</taxon>
        <taxon>Pseudomonadati</taxon>
        <taxon>Pseudomonadota</taxon>
        <taxon>Betaproteobacteria</taxon>
        <taxon>Burkholderiales</taxon>
        <taxon>Burkholderiaceae</taxon>
        <taxon>Ralstonia</taxon>
        <taxon>Ralstonia solanacearum species complex</taxon>
    </lineage>
</organism>
<reference evidence="1" key="2">
    <citation type="submission" date="2011-04" db="EMBL/GenBank/DDBJ databases">
        <authorList>
            <person name="Genoscope - CEA"/>
        </authorList>
    </citation>
    <scope>NUCLEOTIDE SEQUENCE</scope>
    <source>
        <strain evidence="1">R24</strain>
    </source>
</reference>
<proteinExistence type="predicted"/>
<protein>
    <submittedName>
        <fullName evidence="1">Uncharacterized protein</fullName>
    </submittedName>
</protein>
<evidence type="ECO:0000313" key="1">
    <source>
        <dbReference type="EMBL" id="CCA88138.1"/>
    </source>
</evidence>
<dbReference type="AlphaFoldDB" id="G3AA04"/>
<dbReference type="EMBL" id="FR854090">
    <property type="protein sequence ID" value="CCA88138.1"/>
    <property type="molecule type" value="Genomic_DNA"/>
</dbReference>